<feature type="domain" description="DDE Tnp4" evidence="8">
    <location>
        <begin position="18"/>
        <end position="170"/>
    </location>
</feature>
<evidence type="ECO:0000256" key="1">
    <source>
        <dbReference type="ARBA" id="ARBA00001968"/>
    </source>
</evidence>
<evidence type="ECO:0000256" key="4">
    <source>
        <dbReference type="ARBA" id="ARBA00022722"/>
    </source>
</evidence>
<organism evidence="9 10">
    <name type="scientific">Rhamnusium bicolor</name>
    <dbReference type="NCBI Taxonomy" id="1586634"/>
    <lineage>
        <taxon>Eukaryota</taxon>
        <taxon>Metazoa</taxon>
        <taxon>Ecdysozoa</taxon>
        <taxon>Arthropoda</taxon>
        <taxon>Hexapoda</taxon>
        <taxon>Insecta</taxon>
        <taxon>Pterygota</taxon>
        <taxon>Neoptera</taxon>
        <taxon>Endopterygota</taxon>
        <taxon>Coleoptera</taxon>
        <taxon>Polyphaga</taxon>
        <taxon>Cucujiformia</taxon>
        <taxon>Chrysomeloidea</taxon>
        <taxon>Cerambycidae</taxon>
        <taxon>Lepturinae</taxon>
        <taxon>Rhagiini</taxon>
        <taxon>Rhamnusium</taxon>
    </lineage>
</organism>
<dbReference type="GO" id="GO:0046872">
    <property type="term" value="F:metal ion binding"/>
    <property type="evidence" value="ECO:0007669"/>
    <property type="project" value="UniProtKB-KW"/>
</dbReference>
<dbReference type="GO" id="GO:0005634">
    <property type="term" value="C:nucleus"/>
    <property type="evidence" value="ECO:0007669"/>
    <property type="project" value="UniProtKB-SubCell"/>
</dbReference>
<sequence length="219" mass="25148">MDISPHYVSNFPDVIGCIDGTSINIQTPAHKIKSTYCNRHDIPSITLQAICDSNKKFIDVFTGAPGKIHDARVYKLSFISKKIPQLCGAKYHLLGDGAYSLRKWLITPYRDYGNLSASEIRFNKIFSCTRVLIENTFGHFRGRFRQLQKLEIHAVDKIVNFIIACCVLHNICIDNKDETDDEWYYEGAIDEEENEVVNESQVILKEKGEAKRERIKNLF</sequence>
<dbReference type="InterPro" id="IPR045249">
    <property type="entry name" value="HARBI1-like"/>
</dbReference>
<dbReference type="Pfam" id="PF13359">
    <property type="entry name" value="DDE_Tnp_4"/>
    <property type="match status" value="1"/>
</dbReference>
<dbReference type="PANTHER" id="PTHR22930">
    <property type="match status" value="1"/>
</dbReference>
<reference evidence="9" key="1">
    <citation type="journal article" date="2023" name="Insect Mol. Biol.">
        <title>Genome sequencing provides insights into the evolution of gene families encoding plant cell wall-degrading enzymes in longhorned beetles.</title>
        <authorList>
            <person name="Shin N.R."/>
            <person name="Okamura Y."/>
            <person name="Kirsch R."/>
            <person name="Pauchet Y."/>
        </authorList>
    </citation>
    <scope>NUCLEOTIDE SEQUENCE</scope>
    <source>
        <strain evidence="9">RBIC_L_NR</strain>
    </source>
</reference>
<dbReference type="GO" id="GO:0004518">
    <property type="term" value="F:nuclease activity"/>
    <property type="evidence" value="ECO:0007669"/>
    <property type="project" value="UniProtKB-KW"/>
</dbReference>
<dbReference type="GO" id="GO:0016787">
    <property type="term" value="F:hydrolase activity"/>
    <property type="evidence" value="ECO:0007669"/>
    <property type="project" value="UniProtKB-KW"/>
</dbReference>
<evidence type="ECO:0000313" key="9">
    <source>
        <dbReference type="EMBL" id="KAJ8951779.1"/>
    </source>
</evidence>
<comment type="cofactor">
    <cofactor evidence="1">
        <name>a divalent metal cation</name>
        <dbReference type="ChEBI" id="CHEBI:60240"/>
    </cofactor>
</comment>
<evidence type="ECO:0000256" key="6">
    <source>
        <dbReference type="ARBA" id="ARBA00022801"/>
    </source>
</evidence>
<dbReference type="Proteomes" id="UP001162156">
    <property type="component" value="Unassembled WGS sequence"/>
</dbReference>
<keyword evidence="5" id="KW-0479">Metal-binding</keyword>
<comment type="caution">
    <text evidence="9">The sequence shown here is derived from an EMBL/GenBank/DDBJ whole genome shotgun (WGS) entry which is preliminary data.</text>
</comment>
<keyword evidence="4" id="KW-0540">Nuclease</keyword>
<comment type="subcellular location">
    <subcellularLocation>
        <location evidence="2">Nucleus</location>
    </subcellularLocation>
</comment>
<dbReference type="InterPro" id="IPR027806">
    <property type="entry name" value="HARBI1_dom"/>
</dbReference>
<evidence type="ECO:0000256" key="3">
    <source>
        <dbReference type="ARBA" id="ARBA00006958"/>
    </source>
</evidence>
<evidence type="ECO:0000256" key="5">
    <source>
        <dbReference type="ARBA" id="ARBA00022723"/>
    </source>
</evidence>
<evidence type="ECO:0000256" key="2">
    <source>
        <dbReference type="ARBA" id="ARBA00004123"/>
    </source>
</evidence>
<dbReference type="AlphaFoldDB" id="A0AAV8YMC4"/>
<evidence type="ECO:0000313" key="10">
    <source>
        <dbReference type="Proteomes" id="UP001162156"/>
    </source>
</evidence>
<keyword evidence="7" id="KW-0539">Nucleus</keyword>
<keyword evidence="10" id="KW-1185">Reference proteome</keyword>
<gene>
    <name evidence="9" type="ORF">NQ314_007635</name>
</gene>
<proteinExistence type="inferred from homology"/>
<dbReference type="PANTHER" id="PTHR22930:SF85">
    <property type="entry name" value="GH03217P-RELATED"/>
    <property type="match status" value="1"/>
</dbReference>
<evidence type="ECO:0000256" key="7">
    <source>
        <dbReference type="ARBA" id="ARBA00023242"/>
    </source>
</evidence>
<protein>
    <recommendedName>
        <fullName evidence="8">DDE Tnp4 domain-containing protein</fullName>
    </recommendedName>
</protein>
<dbReference type="EMBL" id="JANEYF010002069">
    <property type="protein sequence ID" value="KAJ8951779.1"/>
    <property type="molecule type" value="Genomic_DNA"/>
</dbReference>
<comment type="similarity">
    <text evidence="3">Belongs to the HARBI1 family.</text>
</comment>
<accession>A0AAV8YMC4</accession>
<evidence type="ECO:0000259" key="8">
    <source>
        <dbReference type="Pfam" id="PF13359"/>
    </source>
</evidence>
<name>A0AAV8YMC4_9CUCU</name>
<keyword evidence="6" id="KW-0378">Hydrolase</keyword>